<sequence>MFKVFTTFITILLSFLTEEVLSSPNINQTPPHLLRRTSEHKEARLDCFHGDNSYPYMLWYQQQDTSEQKTMELIGYLHYENPTMEKKFEPRFTLTGHSKANATLVISNISLSDSAVYYCAASVHSGAHSDPP</sequence>
<name>A0ACC2FC21_DALPE</name>
<reference evidence="1" key="1">
    <citation type="submission" date="2021-05" db="EMBL/GenBank/DDBJ databases">
        <authorList>
            <person name="Pan Q."/>
            <person name="Jouanno E."/>
            <person name="Zahm M."/>
            <person name="Klopp C."/>
            <person name="Cabau C."/>
            <person name="Louis A."/>
            <person name="Berthelot C."/>
            <person name="Parey E."/>
            <person name="Roest Crollius H."/>
            <person name="Montfort J."/>
            <person name="Robinson-Rechavi M."/>
            <person name="Bouchez O."/>
            <person name="Lampietro C."/>
            <person name="Lopez Roques C."/>
            <person name="Donnadieu C."/>
            <person name="Postlethwait J."/>
            <person name="Bobe J."/>
            <person name="Dillon D."/>
            <person name="Chandos A."/>
            <person name="von Hippel F."/>
            <person name="Guiguen Y."/>
        </authorList>
    </citation>
    <scope>NUCLEOTIDE SEQUENCE</scope>
    <source>
        <strain evidence="1">YG-Jan2019</strain>
    </source>
</reference>
<organism evidence="1 2">
    <name type="scientific">Dallia pectoralis</name>
    <name type="common">Alaska blackfish</name>
    <dbReference type="NCBI Taxonomy" id="75939"/>
    <lineage>
        <taxon>Eukaryota</taxon>
        <taxon>Metazoa</taxon>
        <taxon>Chordata</taxon>
        <taxon>Craniata</taxon>
        <taxon>Vertebrata</taxon>
        <taxon>Euteleostomi</taxon>
        <taxon>Actinopterygii</taxon>
        <taxon>Neopterygii</taxon>
        <taxon>Teleostei</taxon>
        <taxon>Protacanthopterygii</taxon>
        <taxon>Esociformes</taxon>
        <taxon>Umbridae</taxon>
        <taxon>Dallia</taxon>
    </lineage>
</organism>
<keyword evidence="2" id="KW-1185">Reference proteome</keyword>
<dbReference type="EMBL" id="CM055757">
    <property type="protein sequence ID" value="KAJ7988800.1"/>
    <property type="molecule type" value="Genomic_DNA"/>
</dbReference>
<proteinExistence type="predicted"/>
<protein>
    <submittedName>
        <fullName evidence="1">Uncharacterized protein</fullName>
    </submittedName>
</protein>
<evidence type="ECO:0000313" key="1">
    <source>
        <dbReference type="EMBL" id="KAJ7988800.1"/>
    </source>
</evidence>
<gene>
    <name evidence="1" type="ORF">DPEC_G00312960</name>
</gene>
<comment type="caution">
    <text evidence="1">The sequence shown here is derived from an EMBL/GenBank/DDBJ whole genome shotgun (WGS) entry which is preliminary data.</text>
</comment>
<accession>A0ACC2FC21</accession>
<dbReference type="Proteomes" id="UP001157502">
    <property type="component" value="Chromosome 30"/>
</dbReference>
<evidence type="ECO:0000313" key="2">
    <source>
        <dbReference type="Proteomes" id="UP001157502"/>
    </source>
</evidence>